<keyword evidence="1" id="KW-0732">Signal</keyword>
<accession>A0ABU0KVC3</accession>
<proteinExistence type="predicted"/>
<comment type="caution">
    <text evidence="2">The sequence shown here is derived from an EMBL/GenBank/DDBJ whole genome shotgun (WGS) entry which is preliminary data.</text>
</comment>
<protein>
    <submittedName>
        <fullName evidence="2">Uncharacterized protein</fullName>
    </submittedName>
</protein>
<evidence type="ECO:0000313" key="2">
    <source>
        <dbReference type="EMBL" id="MDQ0493382.1"/>
    </source>
</evidence>
<evidence type="ECO:0000256" key="1">
    <source>
        <dbReference type="SAM" id="SignalP"/>
    </source>
</evidence>
<dbReference type="EMBL" id="JAUSWA010000007">
    <property type="protein sequence ID" value="MDQ0493382.1"/>
    <property type="molecule type" value="Genomic_DNA"/>
</dbReference>
<reference evidence="2 3" key="1">
    <citation type="submission" date="2023-07" db="EMBL/GenBank/DDBJ databases">
        <title>Genomic Encyclopedia of Type Strains, Phase IV (KMG-IV): sequencing the most valuable type-strain genomes for metagenomic binning, comparative biology and taxonomic classification.</title>
        <authorList>
            <person name="Goeker M."/>
        </authorList>
    </citation>
    <scope>NUCLEOTIDE SEQUENCE [LARGE SCALE GENOMIC DNA]</scope>
    <source>
        <strain evidence="2 3">DSM 14914</strain>
    </source>
</reference>
<dbReference type="Proteomes" id="UP001242811">
    <property type="component" value="Unassembled WGS sequence"/>
</dbReference>
<feature type="signal peptide" evidence="1">
    <location>
        <begin position="1"/>
        <end position="29"/>
    </location>
</feature>
<keyword evidence="3" id="KW-1185">Reference proteome</keyword>
<feature type="chain" id="PRO_5046745323" evidence="1">
    <location>
        <begin position="30"/>
        <end position="145"/>
    </location>
</feature>
<evidence type="ECO:0000313" key="3">
    <source>
        <dbReference type="Proteomes" id="UP001242811"/>
    </source>
</evidence>
<gene>
    <name evidence="2" type="ORF">QOZ95_001540</name>
</gene>
<sequence length="145" mass="15764">MRMYRTWTKASAILFVVVSLLFNGTYALAASATSTYVVTFQQATPVSNDHVGNDWAIAAQVAGKSISEGNSVKVKVKSGGSIKLYAYAEEQDKVPDEGEASKNVKVSTISAKGSTIKLKVTVTENRGRYSGNQAVWEFTYKIKKQ</sequence>
<name>A0ABU0KVC3_9BACL</name>
<organism evidence="2 3">
    <name type="scientific">Paenibacillus brasilensis</name>
    <dbReference type="NCBI Taxonomy" id="128574"/>
    <lineage>
        <taxon>Bacteria</taxon>
        <taxon>Bacillati</taxon>
        <taxon>Bacillota</taxon>
        <taxon>Bacilli</taxon>
        <taxon>Bacillales</taxon>
        <taxon>Paenibacillaceae</taxon>
        <taxon>Paenibacillus</taxon>
    </lineage>
</organism>